<dbReference type="GO" id="GO:0005737">
    <property type="term" value="C:cytoplasm"/>
    <property type="evidence" value="ECO:0007669"/>
    <property type="project" value="UniProtKB-SubCell"/>
</dbReference>
<dbReference type="GO" id="GO:0006364">
    <property type="term" value="P:rRNA processing"/>
    <property type="evidence" value="ECO:0007669"/>
    <property type="project" value="UniProtKB-UniRule"/>
</dbReference>
<evidence type="ECO:0000313" key="9">
    <source>
        <dbReference type="Proteomes" id="UP000269544"/>
    </source>
</evidence>
<sequence length="166" mass="18611">MKSENRVLVGEITSAHGIRGFVKVYPYTDTPERLTEIRRVFLGEEEDLREVLSSSIQKNLALMQFEGIETRNQAERLRKTSVYIPLEDRRVPEDDEFFIEDLIGLPVTDTDGRALGEVAEVLLQSANDVLVVRDADKEIMIPFVKAFVKTVEATGITVALIGGMEA</sequence>
<comment type="subunit">
    <text evidence="5">Binds ribosomal protein uS19.</text>
</comment>
<gene>
    <name evidence="5 8" type="primary">rimM</name>
    <name evidence="8" type="ORF">NCTC13079_00868</name>
</gene>
<comment type="function">
    <text evidence="5">An accessory protein needed during the final step in the assembly of 30S ribosomal subunit, possibly for assembly of the head region. Essential for efficient processing of 16S rRNA. May be needed both before and after RbfA during the maturation of 16S rRNA. It has affinity for free ribosomal 30S subunits but not for 70S ribosomes.</text>
</comment>
<dbReference type="PANTHER" id="PTHR33692:SF1">
    <property type="entry name" value="RIBOSOME MATURATION FACTOR RIMM"/>
    <property type="match status" value="1"/>
</dbReference>
<evidence type="ECO:0000313" key="8">
    <source>
        <dbReference type="EMBL" id="VEJ35705.1"/>
    </source>
</evidence>
<dbReference type="Pfam" id="PF24986">
    <property type="entry name" value="PRC_RimM"/>
    <property type="match status" value="1"/>
</dbReference>
<dbReference type="InterPro" id="IPR036976">
    <property type="entry name" value="RimM_N_sf"/>
</dbReference>
<dbReference type="Gene3D" id="2.30.30.240">
    <property type="entry name" value="PRC-barrel domain"/>
    <property type="match status" value="1"/>
</dbReference>
<dbReference type="KEGG" id="piv:NCTC13079_00868"/>
<dbReference type="Pfam" id="PF01782">
    <property type="entry name" value="RimM"/>
    <property type="match status" value="1"/>
</dbReference>
<dbReference type="GO" id="GO:0043022">
    <property type="term" value="F:ribosome binding"/>
    <property type="evidence" value="ECO:0007669"/>
    <property type="project" value="InterPro"/>
</dbReference>
<dbReference type="InterPro" id="IPR009000">
    <property type="entry name" value="Transl_B-barrel_sf"/>
</dbReference>
<dbReference type="InterPro" id="IPR056792">
    <property type="entry name" value="PRC_RimM"/>
</dbReference>
<dbReference type="Gene3D" id="2.40.30.60">
    <property type="entry name" value="RimM"/>
    <property type="match status" value="1"/>
</dbReference>
<dbReference type="GO" id="GO:0005840">
    <property type="term" value="C:ribosome"/>
    <property type="evidence" value="ECO:0007669"/>
    <property type="project" value="InterPro"/>
</dbReference>
<keyword evidence="3 5" id="KW-0698">rRNA processing</keyword>
<evidence type="ECO:0000256" key="1">
    <source>
        <dbReference type="ARBA" id="ARBA00022490"/>
    </source>
</evidence>
<organism evidence="8 9">
    <name type="scientific">Aedoeadaptatus ivorii</name>
    <dbReference type="NCBI Taxonomy" id="54006"/>
    <lineage>
        <taxon>Bacteria</taxon>
        <taxon>Bacillati</taxon>
        <taxon>Bacillota</taxon>
        <taxon>Tissierellia</taxon>
        <taxon>Tissierellales</taxon>
        <taxon>Peptoniphilaceae</taxon>
        <taxon>Aedoeadaptatus</taxon>
    </lineage>
</organism>
<feature type="domain" description="Ribosome maturation factor RimM PRC barrel" evidence="7">
    <location>
        <begin position="100"/>
        <end position="153"/>
    </location>
</feature>
<evidence type="ECO:0000259" key="6">
    <source>
        <dbReference type="Pfam" id="PF01782"/>
    </source>
</evidence>
<dbReference type="OrthoDB" id="9810331at2"/>
<comment type="subcellular location">
    <subcellularLocation>
        <location evidence="5">Cytoplasm</location>
    </subcellularLocation>
</comment>
<dbReference type="InterPro" id="IPR011961">
    <property type="entry name" value="RimM"/>
</dbReference>
<dbReference type="Proteomes" id="UP000269544">
    <property type="component" value="Chromosome"/>
</dbReference>
<keyword evidence="2 5" id="KW-0690">Ribosome biogenesis</keyword>
<dbReference type="AlphaFoldDB" id="A0A3S4YVG4"/>
<proteinExistence type="inferred from homology"/>
<evidence type="ECO:0000259" key="7">
    <source>
        <dbReference type="Pfam" id="PF24986"/>
    </source>
</evidence>
<comment type="similarity">
    <text evidence="5">Belongs to the RimM family.</text>
</comment>
<evidence type="ECO:0000256" key="3">
    <source>
        <dbReference type="ARBA" id="ARBA00022552"/>
    </source>
</evidence>
<dbReference type="PANTHER" id="PTHR33692">
    <property type="entry name" value="RIBOSOME MATURATION FACTOR RIMM"/>
    <property type="match status" value="1"/>
</dbReference>
<dbReference type="InterPro" id="IPR011033">
    <property type="entry name" value="PRC_barrel-like_sf"/>
</dbReference>
<dbReference type="NCBIfam" id="TIGR02273">
    <property type="entry name" value="16S_RimM"/>
    <property type="match status" value="1"/>
</dbReference>
<dbReference type="InterPro" id="IPR002676">
    <property type="entry name" value="RimM_N"/>
</dbReference>
<evidence type="ECO:0000256" key="2">
    <source>
        <dbReference type="ARBA" id="ARBA00022517"/>
    </source>
</evidence>
<dbReference type="SUPFAM" id="SSF50346">
    <property type="entry name" value="PRC-barrel domain"/>
    <property type="match status" value="1"/>
</dbReference>
<protein>
    <recommendedName>
        <fullName evidence="5">Ribosome maturation factor RimM</fullName>
    </recommendedName>
</protein>
<reference evidence="8 9" key="1">
    <citation type="submission" date="2018-12" db="EMBL/GenBank/DDBJ databases">
        <authorList>
            <consortium name="Pathogen Informatics"/>
        </authorList>
    </citation>
    <scope>NUCLEOTIDE SEQUENCE [LARGE SCALE GENOMIC DNA]</scope>
    <source>
        <strain evidence="8 9">NCTC13079</strain>
    </source>
</reference>
<dbReference type="EMBL" id="LR134523">
    <property type="protein sequence ID" value="VEJ35705.1"/>
    <property type="molecule type" value="Genomic_DNA"/>
</dbReference>
<dbReference type="GO" id="GO:0042274">
    <property type="term" value="P:ribosomal small subunit biogenesis"/>
    <property type="evidence" value="ECO:0007669"/>
    <property type="project" value="UniProtKB-UniRule"/>
</dbReference>
<evidence type="ECO:0000256" key="5">
    <source>
        <dbReference type="HAMAP-Rule" id="MF_00014"/>
    </source>
</evidence>
<evidence type="ECO:0000256" key="4">
    <source>
        <dbReference type="ARBA" id="ARBA00023186"/>
    </source>
</evidence>
<comment type="domain">
    <text evidence="5">The PRC barrel domain binds ribosomal protein uS19.</text>
</comment>
<name>A0A3S4YVG4_9FIRM</name>
<dbReference type="SUPFAM" id="SSF50447">
    <property type="entry name" value="Translation proteins"/>
    <property type="match status" value="1"/>
</dbReference>
<keyword evidence="1 5" id="KW-0963">Cytoplasm</keyword>
<feature type="domain" description="RimM N-terminal" evidence="6">
    <location>
        <begin position="9"/>
        <end position="87"/>
    </location>
</feature>
<accession>A0A3S4YVG4</accession>
<dbReference type="RefSeq" id="WP_126465467.1">
    <property type="nucleotide sequence ID" value="NZ_LR134523.1"/>
</dbReference>
<keyword evidence="4 5" id="KW-0143">Chaperone</keyword>
<keyword evidence="9" id="KW-1185">Reference proteome</keyword>
<dbReference type="HAMAP" id="MF_00014">
    <property type="entry name" value="Ribosome_mat_RimM"/>
    <property type="match status" value="1"/>
</dbReference>